<feature type="compositionally biased region" description="Polar residues" evidence="1">
    <location>
        <begin position="198"/>
        <end position="211"/>
    </location>
</feature>
<sequence>MYSPNEGCLDLGYGSPPRAGADYRNFITTHPQLLSVPRPLTAGIAGPRSEILQLNGCNRGLQQGYYPGELSDGPDCRFPLPFAVSEASAANASDSSDLHIDAIQEEQATPWGSSKPIERANSARSSVGSLDDDMEWAIDLGWITSGAGTPSQFLESSVTTVVDDLEKPISYKAASQIVSPANTQQPTDIVLANDTKSESSAGVTAPLSPSSPGRPRISASSQSLYGLRDTVCRLLGNHQQDIARALSVSEDKTPNASRTANPVPAGESDSYDGSWWMLESDAALQAYIAAFSDYFYSFIPKANIEARLKEARLPDASHLVRGFASAVIALGAYYHRQHGFAVIASCSTQKQQQKKRSSCSHNADGGHLEDARASWRLRAALAFRGPRNLQASIASECDIPSLVTENVAIAAMHVRELDLAQIDAVDDESVLSWAYSYVLDVSYALHRGAPPTLDCDWIDGSDPLSHSSEGDLLGIRSLAAVMHRCLRRQFSPRAFYTYSSATVIPGGGRWQSHQKSQEQLRYWVELFPDLNLRITPGNNGCLPTSTARMAFCMYHRAVFLTHCPWIVTAADFHAEPIPEHGGVGDQDALGHGCCIRACLESAQQVIDAIPCFFSQSSCGTRLERQTVESLVLTSLFLIIYCKVNGEVPGEHRRKANALAGLCHGSLARISLDESDANNDGDGDSVDNSHGHSGHHLTLERFSLLVSIADRCDPT</sequence>
<proteinExistence type="predicted"/>
<evidence type="ECO:0000256" key="1">
    <source>
        <dbReference type="SAM" id="MobiDB-lite"/>
    </source>
</evidence>
<keyword evidence="3" id="KW-1185">Reference proteome</keyword>
<evidence type="ECO:0000313" key="3">
    <source>
        <dbReference type="Proteomes" id="UP001243330"/>
    </source>
</evidence>
<name>A0AAD9ACA4_9PEZI</name>
<reference evidence="2" key="1">
    <citation type="submission" date="2023-01" db="EMBL/GenBank/DDBJ databases">
        <title>Colletotrichum chrysophilum M932 genome sequence.</title>
        <authorList>
            <person name="Baroncelli R."/>
        </authorList>
    </citation>
    <scope>NUCLEOTIDE SEQUENCE</scope>
    <source>
        <strain evidence="2">M932</strain>
    </source>
</reference>
<comment type="caution">
    <text evidence="2">The sequence shown here is derived from an EMBL/GenBank/DDBJ whole genome shotgun (WGS) entry which is preliminary data.</text>
</comment>
<accession>A0AAD9ACA4</accession>
<evidence type="ECO:0008006" key="4">
    <source>
        <dbReference type="Google" id="ProtNLM"/>
    </source>
</evidence>
<evidence type="ECO:0000313" key="2">
    <source>
        <dbReference type="EMBL" id="KAK1845488.1"/>
    </source>
</evidence>
<protein>
    <recommendedName>
        <fullName evidence="4">Transcription factor domain-containing protein</fullName>
    </recommendedName>
</protein>
<feature type="region of interest" description="Disordered" evidence="1">
    <location>
        <begin position="107"/>
        <end position="126"/>
    </location>
</feature>
<dbReference type="Proteomes" id="UP001243330">
    <property type="component" value="Unassembled WGS sequence"/>
</dbReference>
<feature type="region of interest" description="Disordered" evidence="1">
    <location>
        <begin position="196"/>
        <end position="219"/>
    </location>
</feature>
<feature type="region of interest" description="Disordered" evidence="1">
    <location>
        <begin position="246"/>
        <end position="269"/>
    </location>
</feature>
<organism evidence="2 3">
    <name type="scientific">Colletotrichum chrysophilum</name>
    <dbReference type="NCBI Taxonomy" id="1836956"/>
    <lineage>
        <taxon>Eukaryota</taxon>
        <taxon>Fungi</taxon>
        <taxon>Dikarya</taxon>
        <taxon>Ascomycota</taxon>
        <taxon>Pezizomycotina</taxon>
        <taxon>Sordariomycetes</taxon>
        <taxon>Hypocreomycetidae</taxon>
        <taxon>Glomerellales</taxon>
        <taxon>Glomerellaceae</taxon>
        <taxon>Colletotrichum</taxon>
        <taxon>Colletotrichum gloeosporioides species complex</taxon>
    </lineage>
</organism>
<dbReference type="EMBL" id="JAQOWY010000270">
    <property type="protein sequence ID" value="KAK1845488.1"/>
    <property type="molecule type" value="Genomic_DNA"/>
</dbReference>
<dbReference type="CDD" id="cd12148">
    <property type="entry name" value="fungal_TF_MHR"/>
    <property type="match status" value="1"/>
</dbReference>
<gene>
    <name evidence="2" type="ORF">CCHR01_11863</name>
</gene>
<dbReference type="AlphaFoldDB" id="A0AAD9ACA4"/>